<evidence type="ECO:0000313" key="1">
    <source>
        <dbReference type="EMBL" id="MFC5627541.1"/>
    </source>
</evidence>
<keyword evidence="2" id="KW-1185">Reference proteome</keyword>
<evidence type="ECO:0000313" key="2">
    <source>
        <dbReference type="Proteomes" id="UP001596143"/>
    </source>
</evidence>
<dbReference type="InterPro" id="IPR014197">
    <property type="entry name" value="Sporulation_prot_YunB"/>
</dbReference>
<dbReference type="PIRSF" id="PIRSF021383">
    <property type="entry name" value="YunB"/>
    <property type="match status" value="1"/>
</dbReference>
<dbReference type="Pfam" id="PF09560">
    <property type="entry name" value="Spore_YunB"/>
    <property type="match status" value="1"/>
</dbReference>
<reference evidence="2" key="1">
    <citation type="journal article" date="2019" name="Int. J. Syst. Evol. Microbiol.">
        <title>The Global Catalogue of Microorganisms (GCM) 10K type strain sequencing project: providing services to taxonomists for standard genome sequencing and annotation.</title>
        <authorList>
            <consortium name="The Broad Institute Genomics Platform"/>
            <consortium name="The Broad Institute Genome Sequencing Center for Infectious Disease"/>
            <person name="Wu L."/>
            <person name="Ma J."/>
        </authorList>
    </citation>
    <scope>NUCLEOTIDE SEQUENCE [LARGE SCALE GENOMIC DNA]</scope>
    <source>
        <strain evidence="2">CGMCC 1.15790</strain>
    </source>
</reference>
<protein>
    <submittedName>
        <fullName evidence="1">Sporulation protein YunB</fullName>
    </submittedName>
</protein>
<name>A0ABW0U5B1_9BACI</name>
<dbReference type="Proteomes" id="UP001596143">
    <property type="component" value="Unassembled WGS sequence"/>
</dbReference>
<dbReference type="EMBL" id="JBHSPF010000007">
    <property type="protein sequence ID" value="MFC5627541.1"/>
    <property type="molecule type" value="Genomic_DNA"/>
</dbReference>
<gene>
    <name evidence="1" type="primary">yunB</name>
    <name evidence="1" type="ORF">ACFPTR_01340</name>
</gene>
<organism evidence="1 2">
    <name type="scientific">Aliibacillus thermotolerans</name>
    <dbReference type="NCBI Taxonomy" id="1834418"/>
    <lineage>
        <taxon>Bacteria</taxon>
        <taxon>Bacillati</taxon>
        <taxon>Bacillota</taxon>
        <taxon>Bacilli</taxon>
        <taxon>Bacillales</taxon>
        <taxon>Bacillaceae</taxon>
        <taxon>Aliibacillus</taxon>
    </lineage>
</organism>
<sequence length="249" mass="27725">MRKRRYRKSHRPWSFRTSLLISVLIFILLTIQGLWLVHKQIAPTLLEIANLETQKIATSTINHAVARTIEDVDMRELIEIEKDENGDISSIGFHSDVYNAVVTNAVTEAQHYLMRMERGEVPEASSHIIAHSTAGEEGALYSIPLGRVTNNALLAQLGPLIPIELTAIGDVDVDLNEEVVEKGINNTWVRVSLNLKVDVRVIIPFATDQNVVTTTVPVGMMFIPGEVPQFYSEGEGGSPAFLLEEEKKE</sequence>
<accession>A0ABW0U5B1</accession>
<dbReference type="RefSeq" id="WP_270895585.1">
    <property type="nucleotide sequence ID" value="NZ_JBHSPF010000007.1"/>
</dbReference>
<comment type="caution">
    <text evidence="1">The sequence shown here is derived from an EMBL/GenBank/DDBJ whole genome shotgun (WGS) entry which is preliminary data.</text>
</comment>
<proteinExistence type="predicted"/>
<dbReference type="NCBIfam" id="TIGR02832">
    <property type="entry name" value="spo_yunB"/>
    <property type="match status" value="1"/>
</dbReference>